<accession>A0A183SV24</accession>
<feature type="compositionally biased region" description="Polar residues" evidence="1">
    <location>
        <begin position="299"/>
        <end position="308"/>
    </location>
</feature>
<protein>
    <submittedName>
        <fullName evidence="5">DAGKc domain-containing protein</fullName>
    </submittedName>
</protein>
<gene>
    <name evidence="3" type="ORF">SSLN_LOCUS8072</name>
</gene>
<sequence>MFDSGGILKWQDLLLDLRSLLRKNLSCCSVLHRFLKISRLCSVLVFFGDKYTSADITNSVRFFSTPSLLAWPLIRCDLTLKAHLRSAESDINLLSGSLADVQFFVNNLEPGGRMAALALTQAHCVKLTCVSSYAEVKQAMGQLASLSHRHPDDRAVRVCVVGGDSLLNSVLRAYVEQVGSKPETVAAAFRFYVVPVSGLYAAFSATTGGEVCRRSSSLTHQSRQTEAKTSASNTGSPLLTGYHREFEKLPAGTGHSPTQNLVAQRLCCMDPQYSRLFADLATGLMSPSPITASWGGGEQLSNHSSTPDSAPWSREGASDGGSFVTEVSAPPRRRRSDSRVPSLIEEFVHRLVTYLDTANHLLPLPIGECLVAVTSAPSVMASSLPAVATTAKAAGVLANSRSPPTGVTSCSSSPFTVLFSSPPDVNSPLPMVANSQGSHLFPPSVHSFCLCQQP</sequence>
<dbReference type="OrthoDB" id="28829at2759"/>
<dbReference type="EMBL" id="UYSU01034458">
    <property type="protein sequence ID" value="VDL94457.1"/>
    <property type="molecule type" value="Genomic_DNA"/>
</dbReference>
<reference evidence="3 4" key="2">
    <citation type="submission" date="2018-11" db="EMBL/GenBank/DDBJ databases">
        <authorList>
            <consortium name="Pathogen Informatics"/>
        </authorList>
    </citation>
    <scope>NUCLEOTIDE SEQUENCE [LARGE SCALE GENOMIC DNA]</scope>
    <source>
        <strain evidence="3 4">NST_G2</strain>
    </source>
</reference>
<evidence type="ECO:0000259" key="2">
    <source>
        <dbReference type="Pfam" id="PF10254"/>
    </source>
</evidence>
<feature type="region of interest" description="Disordered" evidence="1">
    <location>
        <begin position="292"/>
        <end position="338"/>
    </location>
</feature>
<proteinExistence type="predicted"/>
<feature type="compositionally biased region" description="Polar residues" evidence="1">
    <location>
        <begin position="216"/>
        <end position="237"/>
    </location>
</feature>
<dbReference type="PANTHER" id="PTHR13280">
    <property type="entry name" value="PHOSPHOFURIN ACIDIC CLUSTER SORTING PROTEIN"/>
    <property type="match status" value="1"/>
</dbReference>
<feature type="domain" description="Phosphofurin acidic cluster sorting protein 1/2 C-terminal" evidence="2">
    <location>
        <begin position="98"/>
        <end position="197"/>
    </location>
</feature>
<dbReference type="Pfam" id="PF10254">
    <property type="entry name" value="Pacs-1"/>
    <property type="match status" value="1"/>
</dbReference>
<feature type="region of interest" description="Disordered" evidence="1">
    <location>
        <begin position="216"/>
        <end position="239"/>
    </location>
</feature>
<dbReference type="PANTHER" id="PTHR13280:SF17">
    <property type="entry name" value="KRUEPPEL TARGET AT 95D, ISOFORM A"/>
    <property type="match status" value="1"/>
</dbReference>
<reference evidence="5" key="1">
    <citation type="submission" date="2016-06" db="UniProtKB">
        <authorList>
            <consortium name="WormBaseParasite"/>
        </authorList>
    </citation>
    <scope>IDENTIFICATION</scope>
</reference>
<dbReference type="WBParaSite" id="SSLN_0000838201-mRNA-1">
    <property type="protein sequence ID" value="SSLN_0000838201-mRNA-1"/>
    <property type="gene ID" value="SSLN_0000838201"/>
</dbReference>
<evidence type="ECO:0000313" key="4">
    <source>
        <dbReference type="Proteomes" id="UP000275846"/>
    </source>
</evidence>
<evidence type="ECO:0000313" key="3">
    <source>
        <dbReference type="EMBL" id="VDL94457.1"/>
    </source>
</evidence>
<name>A0A183SV24_SCHSO</name>
<dbReference type="AlphaFoldDB" id="A0A183SV24"/>
<keyword evidence="4" id="KW-1185">Reference proteome</keyword>
<dbReference type="InterPro" id="IPR019381">
    <property type="entry name" value="PACS1/2_C"/>
</dbReference>
<dbReference type="Proteomes" id="UP000275846">
    <property type="component" value="Unassembled WGS sequence"/>
</dbReference>
<organism evidence="5">
    <name type="scientific">Schistocephalus solidus</name>
    <name type="common">Tapeworm</name>
    <dbReference type="NCBI Taxonomy" id="70667"/>
    <lineage>
        <taxon>Eukaryota</taxon>
        <taxon>Metazoa</taxon>
        <taxon>Spiralia</taxon>
        <taxon>Lophotrochozoa</taxon>
        <taxon>Platyhelminthes</taxon>
        <taxon>Cestoda</taxon>
        <taxon>Eucestoda</taxon>
        <taxon>Diphyllobothriidea</taxon>
        <taxon>Diphyllobothriidae</taxon>
        <taxon>Schistocephalus</taxon>
    </lineage>
</organism>
<evidence type="ECO:0000256" key="1">
    <source>
        <dbReference type="SAM" id="MobiDB-lite"/>
    </source>
</evidence>
<dbReference type="GO" id="GO:0072659">
    <property type="term" value="P:protein localization to plasma membrane"/>
    <property type="evidence" value="ECO:0007669"/>
    <property type="project" value="TreeGrafter"/>
</dbReference>
<evidence type="ECO:0000313" key="5">
    <source>
        <dbReference type="WBParaSite" id="SSLN_0000838201-mRNA-1"/>
    </source>
</evidence>